<accession>A0ACB8AXN1</accession>
<evidence type="ECO:0000313" key="2">
    <source>
        <dbReference type="Proteomes" id="UP000790709"/>
    </source>
</evidence>
<protein>
    <submittedName>
        <fullName evidence="1">Uncharacterized protein</fullName>
    </submittedName>
</protein>
<comment type="caution">
    <text evidence="1">The sequence shown here is derived from an EMBL/GenBank/DDBJ whole genome shotgun (WGS) entry which is preliminary data.</text>
</comment>
<dbReference type="Proteomes" id="UP000790709">
    <property type="component" value="Unassembled WGS sequence"/>
</dbReference>
<proteinExistence type="predicted"/>
<sequence>AYAKLQLHTDNTLGFFDMVTVVPGSAVCQFSNTTCETYFTKELPKETAAHGQRTAALTFKKPAPPPKSAKQASKEKAPPPPTPKHKLLNLQTYKDYPNTIQQYGTTDSYTTQMVGS</sequence>
<organism evidence="1 2">
    <name type="scientific">Leucogyrophana mollusca</name>
    <dbReference type="NCBI Taxonomy" id="85980"/>
    <lineage>
        <taxon>Eukaryota</taxon>
        <taxon>Fungi</taxon>
        <taxon>Dikarya</taxon>
        <taxon>Basidiomycota</taxon>
        <taxon>Agaricomycotina</taxon>
        <taxon>Agaricomycetes</taxon>
        <taxon>Agaricomycetidae</taxon>
        <taxon>Boletales</taxon>
        <taxon>Boletales incertae sedis</taxon>
        <taxon>Leucogyrophana</taxon>
    </lineage>
</organism>
<feature type="non-terminal residue" evidence="1">
    <location>
        <position position="1"/>
    </location>
</feature>
<feature type="non-terminal residue" evidence="1">
    <location>
        <position position="116"/>
    </location>
</feature>
<keyword evidence="2" id="KW-1185">Reference proteome</keyword>
<dbReference type="EMBL" id="MU267210">
    <property type="protein sequence ID" value="KAH7917177.1"/>
    <property type="molecule type" value="Genomic_DNA"/>
</dbReference>
<evidence type="ECO:0000313" key="1">
    <source>
        <dbReference type="EMBL" id="KAH7917177.1"/>
    </source>
</evidence>
<gene>
    <name evidence="1" type="ORF">BV22DRAFT_981907</name>
</gene>
<name>A0ACB8AXN1_9AGAM</name>
<reference evidence="1" key="1">
    <citation type="journal article" date="2021" name="New Phytol.">
        <title>Evolutionary innovations through gain and loss of genes in the ectomycorrhizal Boletales.</title>
        <authorList>
            <person name="Wu G."/>
            <person name="Miyauchi S."/>
            <person name="Morin E."/>
            <person name="Kuo A."/>
            <person name="Drula E."/>
            <person name="Varga T."/>
            <person name="Kohler A."/>
            <person name="Feng B."/>
            <person name="Cao Y."/>
            <person name="Lipzen A."/>
            <person name="Daum C."/>
            <person name="Hundley H."/>
            <person name="Pangilinan J."/>
            <person name="Johnson J."/>
            <person name="Barry K."/>
            <person name="LaButti K."/>
            <person name="Ng V."/>
            <person name="Ahrendt S."/>
            <person name="Min B."/>
            <person name="Choi I.G."/>
            <person name="Park H."/>
            <person name="Plett J.M."/>
            <person name="Magnuson J."/>
            <person name="Spatafora J.W."/>
            <person name="Nagy L.G."/>
            <person name="Henrissat B."/>
            <person name="Grigoriev I.V."/>
            <person name="Yang Z.L."/>
            <person name="Xu J."/>
            <person name="Martin F.M."/>
        </authorList>
    </citation>
    <scope>NUCLEOTIDE SEQUENCE</scope>
    <source>
        <strain evidence="1">KUC20120723A-06</strain>
    </source>
</reference>